<evidence type="ECO:0000313" key="4">
    <source>
        <dbReference type="Proteomes" id="UP001183643"/>
    </source>
</evidence>
<keyword evidence="4" id="KW-1185">Reference proteome</keyword>
<evidence type="ECO:0000256" key="1">
    <source>
        <dbReference type="SAM" id="Phobius"/>
    </source>
</evidence>
<feature type="chain" id="PRO_5042165628" evidence="2">
    <location>
        <begin position="24"/>
        <end position="217"/>
    </location>
</feature>
<feature type="transmembrane region" description="Helical" evidence="1">
    <location>
        <begin position="188"/>
        <end position="213"/>
    </location>
</feature>
<feature type="transmembrane region" description="Helical" evidence="1">
    <location>
        <begin position="97"/>
        <end position="116"/>
    </location>
</feature>
<reference evidence="3" key="1">
    <citation type="submission" date="2023-07" db="EMBL/GenBank/DDBJ databases">
        <title>Sequencing the genomes of 1000 actinobacteria strains.</title>
        <authorList>
            <person name="Klenk H.-P."/>
        </authorList>
    </citation>
    <scope>NUCLEOTIDE SEQUENCE</scope>
    <source>
        <strain evidence="3">DSM 44707</strain>
    </source>
</reference>
<dbReference type="Proteomes" id="UP001183643">
    <property type="component" value="Unassembled WGS sequence"/>
</dbReference>
<name>A0AAE3YHY4_9ACTN</name>
<feature type="signal peptide" evidence="2">
    <location>
        <begin position="1"/>
        <end position="23"/>
    </location>
</feature>
<dbReference type="RefSeq" id="WP_310362583.1">
    <property type="nucleotide sequence ID" value="NZ_JAVDYB010000001.1"/>
</dbReference>
<organism evidence="3 4">
    <name type="scientific">Catenuloplanes atrovinosus</name>
    <dbReference type="NCBI Taxonomy" id="137266"/>
    <lineage>
        <taxon>Bacteria</taxon>
        <taxon>Bacillati</taxon>
        <taxon>Actinomycetota</taxon>
        <taxon>Actinomycetes</taxon>
        <taxon>Micromonosporales</taxon>
        <taxon>Micromonosporaceae</taxon>
        <taxon>Catenuloplanes</taxon>
    </lineage>
</organism>
<comment type="caution">
    <text evidence="3">The sequence shown here is derived from an EMBL/GenBank/DDBJ whole genome shotgun (WGS) entry which is preliminary data.</text>
</comment>
<protein>
    <submittedName>
        <fullName evidence="3">Uncharacterized protein</fullName>
    </submittedName>
</protein>
<proteinExistence type="predicted"/>
<dbReference type="PROSITE" id="PS51257">
    <property type="entry name" value="PROKAR_LIPOPROTEIN"/>
    <property type="match status" value="1"/>
</dbReference>
<sequence>MRWILSLPAIVGAACVAVAGAMAASPGIAGGAALAVSVLLIAHPAVARVPDAASRVLLRGVAGFVGAAVVLRVSEWWRWRSPDRAPEDLGPHRAEYAADLLTVGCLAVAVVCAGVVIGRSWRGRRVPVAVAMAGVFLLAGAAWRAVVAARVSGELLRARESAAELARGGAFVQEGLRYSRTAMVAIEVWPAVLVGAMLLGAVLAVAAGARLAAAERR</sequence>
<dbReference type="AlphaFoldDB" id="A0AAE3YHY4"/>
<dbReference type="EMBL" id="JAVDYB010000001">
    <property type="protein sequence ID" value="MDR7273755.1"/>
    <property type="molecule type" value="Genomic_DNA"/>
</dbReference>
<feature type="transmembrane region" description="Helical" evidence="1">
    <location>
        <begin position="128"/>
        <end position="146"/>
    </location>
</feature>
<keyword evidence="1" id="KW-0472">Membrane</keyword>
<evidence type="ECO:0000313" key="3">
    <source>
        <dbReference type="EMBL" id="MDR7273755.1"/>
    </source>
</evidence>
<gene>
    <name evidence="3" type="ORF">J2S41_000533</name>
</gene>
<accession>A0AAE3YHY4</accession>
<keyword evidence="2" id="KW-0732">Signal</keyword>
<keyword evidence="1" id="KW-0812">Transmembrane</keyword>
<feature type="transmembrane region" description="Helical" evidence="1">
    <location>
        <begin position="33"/>
        <end position="49"/>
    </location>
</feature>
<keyword evidence="1" id="KW-1133">Transmembrane helix</keyword>
<feature type="transmembrane region" description="Helical" evidence="1">
    <location>
        <begin position="56"/>
        <end position="77"/>
    </location>
</feature>
<evidence type="ECO:0000256" key="2">
    <source>
        <dbReference type="SAM" id="SignalP"/>
    </source>
</evidence>